<protein>
    <submittedName>
        <fullName evidence="1">Uncharacterized protein</fullName>
    </submittedName>
</protein>
<keyword evidence="2" id="KW-1185">Reference proteome</keyword>
<reference evidence="1" key="2">
    <citation type="submission" date="2019-01" db="UniProtKB">
        <authorList>
            <consortium name="EnsemblPlants"/>
        </authorList>
    </citation>
    <scope>IDENTIFICATION</scope>
    <source>
        <strain evidence="1">cv. Heinz 1706</strain>
    </source>
</reference>
<reference evidence="1" key="1">
    <citation type="journal article" date="2012" name="Nature">
        <title>The tomato genome sequence provides insights into fleshy fruit evolution.</title>
        <authorList>
            <consortium name="Tomato Genome Consortium"/>
        </authorList>
    </citation>
    <scope>NUCLEOTIDE SEQUENCE [LARGE SCALE GENOMIC DNA]</scope>
    <source>
        <strain evidence="1">cv. Heinz 1706</strain>
    </source>
</reference>
<proteinExistence type="predicted"/>
<evidence type="ECO:0000313" key="1">
    <source>
        <dbReference type="EnsemblPlants" id="Solyc08g059650.1.1.1"/>
    </source>
</evidence>
<organism evidence="1">
    <name type="scientific">Solanum lycopersicum</name>
    <name type="common">Tomato</name>
    <name type="synonym">Lycopersicon esculentum</name>
    <dbReference type="NCBI Taxonomy" id="4081"/>
    <lineage>
        <taxon>Eukaryota</taxon>
        <taxon>Viridiplantae</taxon>
        <taxon>Streptophyta</taxon>
        <taxon>Embryophyta</taxon>
        <taxon>Tracheophyta</taxon>
        <taxon>Spermatophyta</taxon>
        <taxon>Magnoliopsida</taxon>
        <taxon>eudicotyledons</taxon>
        <taxon>Gunneridae</taxon>
        <taxon>Pentapetalae</taxon>
        <taxon>asterids</taxon>
        <taxon>lamiids</taxon>
        <taxon>Solanales</taxon>
        <taxon>Solanaceae</taxon>
        <taxon>Solanoideae</taxon>
        <taxon>Solaneae</taxon>
        <taxon>Solanum</taxon>
        <taxon>Solanum subgen. Lycopersicon</taxon>
    </lineage>
</organism>
<name>A0A3Q7HP77_SOLLC</name>
<evidence type="ECO:0000313" key="2">
    <source>
        <dbReference type="Proteomes" id="UP000004994"/>
    </source>
</evidence>
<dbReference type="Gramene" id="Solyc08g059650.1.1">
    <property type="protein sequence ID" value="Solyc08g059650.1.1.1"/>
    <property type="gene ID" value="Solyc08g059650.1"/>
</dbReference>
<dbReference type="Proteomes" id="UP000004994">
    <property type="component" value="Chromosome 8"/>
</dbReference>
<dbReference type="InParanoid" id="A0A3Q7HP77"/>
<sequence>MRIWNTLSKAESIKVSHTHFISNEIKSCDIGYMILFLSENYITLKRRVSAF</sequence>
<accession>A0A3Q7HP77</accession>
<dbReference type="EnsemblPlants" id="Solyc08g059650.1.1">
    <property type="protein sequence ID" value="Solyc08g059650.1.1.1"/>
    <property type="gene ID" value="Solyc08g059650.1"/>
</dbReference>
<dbReference type="AlphaFoldDB" id="A0A3Q7HP77"/>
<dbReference type="PaxDb" id="4081-Solyc08g059650.1.1"/>